<evidence type="ECO:0000313" key="3">
    <source>
        <dbReference type="EMBL" id="CAC5377160.1"/>
    </source>
</evidence>
<dbReference type="OrthoDB" id="47802at2759"/>
<evidence type="ECO:0000313" key="4">
    <source>
        <dbReference type="Proteomes" id="UP000507470"/>
    </source>
</evidence>
<dbReference type="AlphaFoldDB" id="A0A6J8B016"/>
<evidence type="ECO:0000259" key="2">
    <source>
        <dbReference type="PROSITE" id="PS50309"/>
    </source>
</evidence>
<dbReference type="PROSITE" id="PS50309">
    <property type="entry name" value="DC"/>
    <property type="match status" value="1"/>
</dbReference>
<feature type="compositionally biased region" description="Acidic residues" evidence="1">
    <location>
        <begin position="371"/>
        <end position="387"/>
    </location>
</feature>
<feature type="region of interest" description="Disordered" evidence="1">
    <location>
        <begin position="354"/>
        <end position="543"/>
    </location>
</feature>
<dbReference type="EMBL" id="CACVKT020002267">
    <property type="protein sequence ID" value="CAC5377160.1"/>
    <property type="molecule type" value="Genomic_DNA"/>
</dbReference>
<organism evidence="3 4">
    <name type="scientific">Mytilus coruscus</name>
    <name type="common">Sea mussel</name>
    <dbReference type="NCBI Taxonomy" id="42192"/>
    <lineage>
        <taxon>Eukaryota</taxon>
        <taxon>Metazoa</taxon>
        <taxon>Spiralia</taxon>
        <taxon>Lophotrochozoa</taxon>
        <taxon>Mollusca</taxon>
        <taxon>Bivalvia</taxon>
        <taxon>Autobranchia</taxon>
        <taxon>Pteriomorphia</taxon>
        <taxon>Mytilida</taxon>
        <taxon>Mytiloidea</taxon>
        <taxon>Mytilidae</taxon>
        <taxon>Mytilinae</taxon>
        <taxon>Mytilus</taxon>
    </lineage>
</organism>
<feature type="compositionally biased region" description="Basic and acidic residues" evidence="1">
    <location>
        <begin position="415"/>
        <end position="449"/>
    </location>
</feature>
<dbReference type="SUPFAM" id="SSF89837">
    <property type="entry name" value="Doublecortin (DC)"/>
    <property type="match status" value="1"/>
</dbReference>
<dbReference type="InterPro" id="IPR036572">
    <property type="entry name" value="Doublecortin_dom_sf"/>
</dbReference>
<dbReference type="Gene3D" id="3.10.20.230">
    <property type="entry name" value="Doublecortin domain"/>
    <property type="match status" value="1"/>
</dbReference>
<accession>A0A6J8B016</accession>
<keyword evidence="4" id="KW-1185">Reference proteome</keyword>
<proteinExistence type="predicted"/>
<gene>
    <name evidence="3" type="ORF">MCOR_13529</name>
</gene>
<evidence type="ECO:0000256" key="1">
    <source>
        <dbReference type="SAM" id="MobiDB-lite"/>
    </source>
</evidence>
<dbReference type="GO" id="GO:0035556">
    <property type="term" value="P:intracellular signal transduction"/>
    <property type="evidence" value="ECO:0007669"/>
    <property type="project" value="InterPro"/>
</dbReference>
<name>A0A6J8B016_MYTCO</name>
<dbReference type="Proteomes" id="UP000507470">
    <property type="component" value="Unassembled WGS sequence"/>
</dbReference>
<protein>
    <recommendedName>
        <fullName evidence="2">Doublecortin domain-containing protein</fullName>
    </recommendedName>
</protein>
<sequence>MLRFKRCTNDPVDLQTKYSLFSERLIKRGYPKNEIKTVMQEVTAKQRNDTLMRYVSEDDSGLRGSRQYQAQPNMARYERYEIDPPSLKARQDDMKGKKVTFCMSGDKDCKGVDLCINNKIRTFGSLLAELDKHPKIKPKGGVRYVFRKDENNRYKRIEDLGEIQSGDLLVVSDRARIDKTIDYGFPLGPSPTKSLQRSPLPRRSTKVNAPFRRSLSRKNDTIIVMNKERMTTYKVNPNTTQLFEQVLDDIGDMLKLSSYKPLSMHSITPGVYNQVRYKHSITPGVYNQVRYKHSITLGVYNQIDSFTKLNSQLHTTELRSSGKETPKFVVCKSGEHPEDALSEKLRKAYEKKGLIKANDNGQMQNGNGRYDDDDEEPGYDQVEDGAPEPEKHPRGYQRSKDYGREPSPQRRHQRSRDFEREQSPQRRNQRNREYERDPSPPKQVEEPQTARRPFQRQNGLSKSQSKENVGSKQTTGRTPRQAAPPSKPQTKRQPQQRRQVEEETSSESQQNQEESGDDSDSDYPTPRLLSPKRPKERVETPEC</sequence>
<reference evidence="3 4" key="1">
    <citation type="submission" date="2020-06" db="EMBL/GenBank/DDBJ databases">
        <authorList>
            <person name="Li R."/>
            <person name="Bekaert M."/>
        </authorList>
    </citation>
    <scope>NUCLEOTIDE SEQUENCE [LARGE SCALE GENOMIC DNA]</scope>
    <source>
        <strain evidence="4">wild</strain>
    </source>
</reference>
<feature type="compositionally biased region" description="Basic and acidic residues" evidence="1">
    <location>
        <begin position="388"/>
        <end position="408"/>
    </location>
</feature>
<dbReference type="InterPro" id="IPR003533">
    <property type="entry name" value="Doublecortin_dom"/>
</dbReference>
<feature type="domain" description="Doublecortin" evidence="2">
    <location>
        <begin position="97"/>
        <end position="184"/>
    </location>
</feature>
<feature type="compositionally biased region" description="Polar residues" evidence="1">
    <location>
        <begin position="455"/>
        <end position="478"/>
    </location>
</feature>